<proteinExistence type="predicted"/>
<evidence type="ECO:0000313" key="2">
    <source>
        <dbReference type="Proteomes" id="UP000814033"/>
    </source>
</evidence>
<evidence type="ECO:0000313" key="1">
    <source>
        <dbReference type="EMBL" id="KAI0040681.1"/>
    </source>
</evidence>
<feature type="non-terminal residue" evidence="1">
    <location>
        <position position="1"/>
    </location>
</feature>
<feature type="non-terminal residue" evidence="1">
    <location>
        <position position="99"/>
    </location>
</feature>
<sequence length="99" mass="11296">LEIGGPMASLYLLGHPDHYTMHLFAKLFWKNYSNEVLRFWSPDEALDDGLDATVVVKNIKGSLVGQSAITDYTCRPKELLSMNVYDWIRTCTKSLKRNS</sequence>
<protein>
    <submittedName>
        <fullName evidence="1">Uncharacterized protein</fullName>
    </submittedName>
</protein>
<gene>
    <name evidence="1" type="ORF">FA95DRAFT_1460167</name>
</gene>
<dbReference type="EMBL" id="MU276175">
    <property type="protein sequence ID" value="KAI0040681.1"/>
    <property type="molecule type" value="Genomic_DNA"/>
</dbReference>
<dbReference type="Proteomes" id="UP000814033">
    <property type="component" value="Unassembled WGS sequence"/>
</dbReference>
<organism evidence="1 2">
    <name type="scientific">Auriscalpium vulgare</name>
    <dbReference type="NCBI Taxonomy" id="40419"/>
    <lineage>
        <taxon>Eukaryota</taxon>
        <taxon>Fungi</taxon>
        <taxon>Dikarya</taxon>
        <taxon>Basidiomycota</taxon>
        <taxon>Agaricomycotina</taxon>
        <taxon>Agaricomycetes</taxon>
        <taxon>Russulales</taxon>
        <taxon>Auriscalpiaceae</taxon>
        <taxon>Auriscalpium</taxon>
    </lineage>
</organism>
<reference evidence="1" key="1">
    <citation type="submission" date="2021-02" db="EMBL/GenBank/DDBJ databases">
        <authorList>
            <consortium name="DOE Joint Genome Institute"/>
            <person name="Ahrendt S."/>
            <person name="Looney B.P."/>
            <person name="Miyauchi S."/>
            <person name="Morin E."/>
            <person name="Drula E."/>
            <person name="Courty P.E."/>
            <person name="Chicoki N."/>
            <person name="Fauchery L."/>
            <person name="Kohler A."/>
            <person name="Kuo A."/>
            <person name="Labutti K."/>
            <person name="Pangilinan J."/>
            <person name="Lipzen A."/>
            <person name="Riley R."/>
            <person name="Andreopoulos W."/>
            <person name="He G."/>
            <person name="Johnson J."/>
            <person name="Barry K.W."/>
            <person name="Grigoriev I.V."/>
            <person name="Nagy L."/>
            <person name="Hibbett D."/>
            <person name="Henrissat B."/>
            <person name="Matheny P.B."/>
            <person name="Labbe J."/>
            <person name="Martin F."/>
        </authorList>
    </citation>
    <scope>NUCLEOTIDE SEQUENCE</scope>
    <source>
        <strain evidence="1">FP105234-sp</strain>
    </source>
</reference>
<keyword evidence="2" id="KW-1185">Reference proteome</keyword>
<name>A0ACB8RAQ6_9AGAM</name>
<comment type="caution">
    <text evidence="1">The sequence shown here is derived from an EMBL/GenBank/DDBJ whole genome shotgun (WGS) entry which is preliminary data.</text>
</comment>
<accession>A0ACB8RAQ6</accession>
<reference evidence="1" key="2">
    <citation type="journal article" date="2022" name="New Phytol.">
        <title>Evolutionary transition to the ectomycorrhizal habit in the genomes of a hyperdiverse lineage of mushroom-forming fungi.</title>
        <authorList>
            <person name="Looney B."/>
            <person name="Miyauchi S."/>
            <person name="Morin E."/>
            <person name="Drula E."/>
            <person name="Courty P.E."/>
            <person name="Kohler A."/>
            <person name="Kuo A."/>
            <person name="LaButti K."/>
            <person name="Pangilinan J."/>
            <person name="Lipzen A."/>
            <person name="Riley R."/>
            <person name="Andreopoulos W."/>
            <person name="He G."/>
            <person name="Johnson J."/>
            <person name="Nolan M."/>
            <person name="Tritt A."/>
            <person name="Barry K.W."/>
            <person name="Grigoriev I.V."/>
            <person name="Nagy L.G."/>
            <person name="Hibbett D."/>
            <person name="Henrissat B."/>
            <person name="Matheny P.B."/>
            <person name="Labbe J."/>
            <person name="Martin F.M."/>
        </authorList>
    </citation>
    <scope>NUCLEOTIDE SEQUENCE</scope>
    <source>
        <strain evidence="1">FP105234-sp</strain>
    </source>
</reference>